<dbReference type="PANTHER" id="PTHR34555:SF1">
    <property type="entry name" value="INTEGRAL MEMBRANE HEMOLYSIN-III-LIKE PROTEIN"/>
    <property type="match status" value="1"/>
</dbReference>
<sequence>MCALAGGADMVQQTMDSKSTERGHGNMESDLASGDKQLPIAAKKTALRELRNENRIIVPSTTKSLSSFKDKDPTGDPNKVAGTKRPPPQTCSEFSVSPPRSVSPGGNAANGLVYVRRKSEAETAKSGIGDRTNTTPNNLQPGPLSTQEESLKQQSQIKEPKIVSYPAFASIPFTSPTGSSAKASVPLPLGMAGMKMGSSVEPKYGSTAPASSPTENSKMVKNWDWEERYKQLQKLLSDLEQADHKDYLQMLRSLSSVDLSWHAVELEKRSIQLSLEEEEISAGKDPTPEKAHHVVVDVSAMTVLPFTGST</sequence>
<feature type="compositionally biased region" description="Low complexity" evidence="1">
    <location>
        <begin position="95"/>
        <end position="104"/>
    </location>
</feature>
<proteinExistence type="predicted"/>
<feature type="compositionally biased region" description="Basic and acidic residues" evidence="1">
    <location>
        <begin position="18"/>
        <end position="27"/>
    </location>
</feature>
<feature type="region of interest" description="Disordered" evidence="1">
    <location>
        <begin position="1"/>
        <end position="158"/>
    </location>
</feature>
<dbReference type="AlphaFoldDB" id="A0A218X6W4"/>
<dbReference type="PANTHER" id="PTHR34555">
    <property type="entry name" value="INTEGRAL MEMBRANE HEMOLYSIN-III-LIKE PROTEIN"/>
    <property type="match status" value="1"/>
</dbReference>
<reference evidence="3" key="1">
    <citation type="journal article" date="2017" name="Plant J.">
        <title>The pomegranate (Punica granatum L.) genome and the genomics of punicalagin biosynthesis.</title>
        <authorList>
            <person name="Qin G."/>
            <person name="Xu C."/>
            <person name="Ming R."/>
            <person name="Tang H."/>
            <person name="Guyot R."/>
            <person name="Kramer E.M."/>
            <person name="Hu Y."/>
            <person name="Yi X."/>
            <person name="Qi Y."/>
            <person name="Xu X."/>
            <person name="Gao Z."/>
            <person name="Pan H."/>
            <person name="Jian J."/>
            <person name="Tian Y."/>
            <person name="Yue Z."/>
            <person name="Xu Y."/>
        </authorList>
    </citation>
    <scope>NUCLEOTIDE SEQUENCE [LARGE SCALE GENOMIC DNA]</scope>
    <source>
        <strain evidence="3">cv. Dabenzi</strain>
    </source>
</reference>
<protein>
    <submittedName>
        <fullName evidence="2">Uncharacterized protein</fullName>
    </submittedName>
</protein>
<dbReference type="EMBL" id="MTKT01002229">
    <property type="protein sequence ID" value="OWM80498.1"/>
    <property type="molecule type" value="Genomic_DNA"/>
</dbReference>
<dbReference type="Proteomes" id="UP000197138">
    <property type="component" value="Unassembled WGS sequence"/>
</dbReference>
<organism evidence="2 3">
    <name type="scientific">Punica granatum</name>
    <name type="common">Pomegranate</name>
    <dbReference type="NCBI Taxonomy" id="22663"/>
    <lineage>
        <taxon>Eukaryota</taxon>
        <taxon>Viridiplantae</taxon>
        <taxon>Streptophyta</taxon>
        <taxon>Embryophyta</taxon>
        <taxon>Tracheophyta</taxon>
        <taxon>Spermatophyta</taxon>
        <taxon>Magnoliopsida</taxon>
        <taxon>eudicotyledons</taxon>
        <taxon>Gunneridae</taxon>
        <taxon>Pentapetalae</taxon>
        <taxon>rosids</taxon>
        <taxon>malvids</taxon>
        <taxon>Myrtales</taxon>
        <taxon>Lythraceae</taxon>
        <taxon>Punica</taxon>
    </lineage>
</organism>
<comment type="caution">
    <text evidence="2">The sequence shown here is derived from an EMBL/GenBank/DDBJ whole genome shotgun (WGS) entry which is preliminary data.</text>
</comment>
<accession>A0A218X6W4</accession>
<evidence type="ECO:0000313" key="2">
    <source>
        <dbReference type="EMBL" id="OWM80498.1"/>
    </source>
</evidence>
<gene>
    <name evidence="2" type="ORF">CDL15_Pgr019778</name>
</gene>
<feature type="compositionally biased region" description="Polar residues" evidence="1">
    <location>
        <begin position="131"/>
        <end position="157"/>
    </location>
</feature>
<evidence type="ECO:0000256" key="1">
    <source>
        <dbReference type="SAM" id="MobiDB-lite"/>
    </source>
</evidence>
<evidence type="ECO:0000313" key="3">
    <source>
        <dbReference type="Proteomes" id="UP000197138"/>
    </source>
</evidence>
<name>A0A218X6W4_PUNGR</name>